<feature type="transmembrane region" description="Helical" evidence="7">
    <location>
        <begin position="510"/>
        <end position="533"/>
    </location>
</feature>
<dbReference type="InterPro" id="IPR001594">
    <property type="entry name" value="Palmitoyltrfase_DHHC"/>
</dbReference>
<proteinExistence type="inferred from homology"/>
<accession>A0A183MGP2</accession>
<evidence type="ECO:0000256" key="3">
    <source>
        <dbReference type="ARBA" id="ARBA00022737"/>
    </source>
</evidence>
<keyword evidence="4 7" id="KW-1133">Transmembrane helix</keyword>
<dbReference type="Gene3D" id="1.25.40.20">
    <property type="entry name" value="Ankyrin repeat-containing domain"/>
    <property type="match status" value="1"/>
</dbReference>
<dbReference type="EC" id="2.3.1.225" evidence="7"/>
<dbReference type="SMART" id="SM00248">
    <property type="entry name" value="ANK"/>
    <property type="match status" value="5"/>
</dbReference>
<keyword evidence="7" id="KW-0012">Acyltransferase</keyword>
<feature type="transmembrane region" description="Helical" evidence="7">
    <location>
        <begin position="278"/>
        <end position="298"/>
    </location>
</feature>
<keyword evidence="3" id="KW-0677">Repeat</keyword>
<evidence type="ECO:0000256" key="5">
    <source>
        <dbReference type="ARBA" id="ARBA00023043"/>
    </source>
</evidence>
<keyword evidence="6 7" id="KW-0472">Membrane</keyword>
<dbReference type="InterPro" id="IPR002110">
    <property type="entry name" value="Ankyrin_rpt"/>
</dbReference>
<dbReference type="Pfam" id="PF01529">
    <property type="entry name" value="DHHC"/>
    <property type="match status" value="1"/>
</dbReference>
<dbReference type="PANTHER" id="PTHR24161">
    <property type="entry name" value="ANK_REP_REGION DOMAIN-CONTAINING PROTEIN-RELATED"/>
    <property type="match status" value="1"/>
</dbReference>
<evidence type="ECO:0000313" key="9">
    <source>
        <dbReference type="Proteomes" id="UP000277204"/>
    </source>
</evidence>
<dbReference type="PROSITE" id="PS50216">
    <property type="entry name" value="DHHC"/>
    <property type="match status" value="1"/>
</dbReference>
<dbReference type="PROSITE" id="PS50297">
    <property type="entry name" value="ANK_REP_REGION"/>
    <property type="match status" value="3"/>
</dbReference>
<dbReference type="InterPro" id="IPR036770">
    <property type="entry name" value="Ankyrin_rpt-contain_sf"/>
</dbReference>
<dbReference type="PANTHER" id="PTHR24161:SF85">
    <property type="entry name" value="PALMITOYLTRANSFERASE HIP14"/>
    <property type="match status" value="1"/>
</dbReference>
<reference evidence="8 9" key="1">
    <citation type="submission" date="2018-11" db="EMBL/GenBank/DDBJ databases">
        <authorList>
            <consortium name="Pathogen Informatics"/>
        </authorList>
    </citation>
    <scope>NUCLEOTIDE SEQUENCE [LARGE SCALE GENOMIC DNA]</scope>
    <source>
        <strain evidence="8 9">Zambia</strain>
    </source>
</reference>
<feature type="transmembrane region" description="Helical" evidence="7">
    <location>
        <begin position="390"/>
        <end position="411"/>
    </location>
</feature>
<dbReference type="STRING" id="48269.A0A183MGP2"/>
<dbReference type="SUPFAM" id="SSF48403">
    <property type="entry name" value="Ankyrin repeat"/>
    <property type="match status" value="1"/>
</dbReference>
<comment type="domain">
    <text evidence="7">The DHHC domain is required for palmitoyltransferase activity.</text>
</comment>
<evidence type="ECO:0000256" key="7">
    <source>
        <dbReference type="RuleBase" id="RU079119"/>
    </source>
</evidence>
<dbReference type="Proteomes" id="UP000277204">
    <property type="component" value="Unassembled WGS sequence"/>
</dbReference>
<keyword evidence="9" id="KW-1185">Reference proteome</keyword>
<feature type="transmembrane region" description="Helical" evidence="7">
    <location>
        <begin position="318"/>
        <end position="338"/>
    </location>
</feature>
<evidence type="ECO:0000256" key="1">
    <source>
        <dbReference type="ARBA" id="ARBA00004141"/>
    </source>
</evidence>
<evidence type="ECO:0000313" key="8">
    <source>
        <dbReference type="EMBL" id="VDP17740.1"/>
    </source>
</evidence>
<keyword evidence="5" id="KW-0040">ANK repeat</keyword>
<feature type="transmembrane region" description="Helical" evidence="7">
    <location>
        <begin position="553"/>
        <end position="580"/>
    </location>
</feature>
<dbReference type="GO" id="GO:0016020">
    <property type="term" value="C:membrane"/>
    <property type="evidence" value="ECO:0007669"/>
    <property type="project" value="UniProtKB-SubCell"/>
</dbReference>
<sequence length="715" mass="82503">DAKPYPVDPSYSDPPVVETDYSTWGIVKAVQYGITKRVIELVEPSDPQLAGYDVNQLDDEDVSLLHWAAINNRLAIARYLLSKGAIIDRPGGHLAATPLHWAIRQSHLSMVHFLMQRGADPSFMDNTGLGCFHVAIQMGNVPIIVYLLSHGVNVDTRDGNGLTPLMIACMHVRSVDIFRLLISYGANLRLTDSHGNTAAHYSVQFANFQAVVQLDKGGIDWNALNDENKTPYEVRVVPWLTDRVKQMANVQSIMSSSHRFSRLGLSMLHYSPVWRQRITIMLPPLILITCGLLINWDIQSTLYHLNFADQSSKISSWIIYSTKFLLLILLSFAARFIIDRFSDHKSQYMFIFISFLLNKAVMLFSLATSTKLLLTTTYLFHITLRTPNHWVLHFWFLFFITILWTTFILCCTKNPGYVDEIIKKECQQDTIAQLLDEVLNNTNDLTLANNNQEESSSSTLSINPLQRFCTTCFIRKPLRSKHCSTCDRCVARFDHHCPWIYNCVGMKNHFYFIIYLLSTSVSCNLFMLGIIVYWQNEFSCLPNTPLTSEKTDIFTIIWSYLLCNPWITFCFINAAFYSFWTTLLFGSQFYQMVWLNATTNERINMDRYVEFNVNNNNNNNNDNNKFLSNEKFHNSTNYNRPYDHGIWRNLLDLIGLPGFIINSNKSVDWRQIYQMEQLNNQYPIYTTTPTLTTTTIHNNNNNNNDVDKKLLDWSI</sequence>
<keyword evidence="7" id="KW-0808">Transferase</keyword>
<feature type="transmembrane region" description="Helical" evidence="7">
    <location>
        <begin position="350"/>
        <end position="370"/>
    </location>
</feature>
<evidence type="ECO:0000256" key="2">
    <source>
        <dbReference type="ARBA" id="ARBA00022692"/>
    </source>
</evidence>
<comment type="similarity">
    <text evidence="7">Belongs to the DHHC palmitoyltransferase family.</text>
</comment>
<protein>
    <recommendedName>
        <fullName evidence="7">Palmitoyltransferase</fullName>
        <ecNumber evidence="7">2.3.1.225</ecNumber>
    </recommendedName>
</protein>
<evidence type="ECO:0000256" key="6">
    <source>
        <dbReference type="ARBA" id="ARBA00023136"/>
    </source>
</evidence>
<dbReference type="Pfam" id="PF12796">
    <property type="entry name" value="Ank_2"/>
    <property type="match status" value="2"/>
</dbReference>
<comment type="catalytic activity">
    <reaction evidence="7">
        <text>L-cysteinyl-[protein] + hexadecanoyl-CoA = S-hexadecanoyl-L-cysteinyl-[protein] + CoA</text>
        <dbReference type="Rhea" id="RHEA:36683"/>
        <dbReference type="Rhea" id="RHEA-COMP:10131"/>
        <dbReference type="Rhea" id="RHEA-COMP:11032"/>
        <dbReference type="ChEBI" id="CHEBI:29950"/>
        <dbReference type="ChEBI" id="CHEBI:57287"/>
        <dbReference type="ChEBI" id="CHEBI:57379"/>
        <dbReference type="ChEBI" id="CHEBI:74151"/>
        <dbReference type="EC" id="2.3.1.225"/>
    </reaction>
</comment>
<dbReference type="PROSITE" id="PS50088">
    <property type="entry name" value="ANK_REPEAT"/>
    <property type="match status" value="4"/>
</dbReference>
<name>A0A183MGP2_9TREM</name>
<gene>
    <name evidence="8" type="ORF">SMRZ_LOCUS15217</name>
</gene>
<organism evidence="8 9">
    <name type="scientific">Schistosoma margrebowiei</name>
    <dbReference type="NCBI Taxonomy" id="48269"/>
    <lineage>
        <taxon>Eukaryota</taxon>
        <taxon>Metazoa</taxon>
        <taxon>Spiralia</taxon>
        <taxon>Lophotrochozoa</taxon>
        <taxon>Platyhelminthes</taxon>
        <taxon>Trematoda</taxon>
        <taxon>Digenea</taxon>
        <taxon>Strigeidida</taxon>
        <taxon>Schistosomatoidea</taxon>
        <taxon>Schistosomatidae</taxon>
        <taxon>Schistosoma</taxon>
    </lineage>
</organism>
<keyword evidence="2 7" id="KW-0812">Transmembrane</keyword>
<feature type="non-terminal residue" evidence="8">
    <location>
        <position position="1"/>
    </location>
</feature>
<evidence type="ECO:0000256" key="4">
    <source>
        <dbReference type="ARBA" id="ARBA00022989"/>
    </source>
</evidence>
<dbReference type="EMBL" id="UZAI01016896">
    <property type="protein sequence ID" value="VDP17740.1"/>
    <property type="molecule type" value="Genomic_DNA"/>
</dbReference>
<dbReference type="AlphaFoldDB" id="A0A183MGP2"/>
<dbReference type="GO" id="GO:0019706">
    <property type="term" value="F:protein-cysteine S-palmitoyltransferase activity"/>
    <property type="evidence" value="ECO:0007669"/>
    <property type="project" value="UniProtKB-EC"/>
</dbReference>
<comment type="subcellular location">
    <subcellularLocation>
        <location evidence="1">Membrane</location>
        <topology evidence="1">Multi-pass membrane protein</topology>
    </subcellularLocation>
</comment>